<dbReference type="SUPFAM" id="SSF111369">
    <property type="entry name" value="HlyD-like secretion proteins"/>
    <property type="match status" value="1"/>
</dbReference>
<reference evidence="3 4" key="1">
    <citation type="submission" date="2016-02" db="EMBL/GenBank/DDBJ databases">
        <title>Genome sequence of Marichromatium gracile YL-28, a purple sulfur bacterium.</title>
        <authorList>
            <person name="Zhao C."/>
            <person name="Hong X."/>
            <person name="Chen S."/>
            <person name="Yang S."/>
        </authorList>
    </citation>
    <scope>NUCLEOTIDE SEQUENCE [LARGE SCALE GENOMIC DNA]</scope>
    <source>
        <strain evidence="3 4">YL28</strain>
    </source>
</reference>
<comment type="similarity">
    <text evidence="1">Belongs to the membrane fusion protein (MFP) (TC 8.A.1) family.</text>
</comment>
<evidence type="ECO:0000256" key="1">
    <source>
        <dbReference type="ARBA" id="ARBA00009477"/>
    </source>
</evidence>
<dbReference type="RefSeq" id="WP_062275422.1">
    <property type="nucleotide sequence ID" value="NZ_LSYU01000055.1"/>
</dbReference>
<comment type="caution">
    <text evidence="3">The sequence shown here is derived from an EMBL/GenBank/DDBJ whole genome shotgun (WGS) entry which is preliminary data.</text>
</comment>
<dbReference type="InterPro" id="IPR006143">
    <property type="entry name" value="RND_pump_MFP"/>
</dbReference>
<keyword evidence="4" id="KW-1185">Reference proteome</keyword>
<dbReference type="PANTHER" id="PTHR30469">
    <property type="entry name" value="MULTIDRUG RESISTANCE PROTEIN MDTA"/>
    <property type="match status" value="1"/>
</dbReference>
<dbReference type="NCBIfam" id="TIGR01730">
    <property type="entry name" value="RND_mfp"/>
    <property type="match status" value="1"/>
</dbReference>
<sequence length="382" mass="41162">MKRPSPSLLLVLALGGTLLLWWYASRPGPPRVELVAVSEGGIERLVANTRAGTVKACRRARLAPSLGGQIARLEVHEGDRVGAGELLLELWNRDLVARVELAEREAEAATARARAACLHAEQAGREAERQRRLDTRAMTSEEALDRAQTAARAGAAECEAARANAEVSQAQVGVARAELERTRLVAPFAGVVAEVSGELNEYVTPSPPGIPTPPAIDLIDDACYYISAPIDEVDAARIALGLEARITLDAFGDRVFAGVVRRIAPYVFDQEKQARTVEIEVVMTEPPTDTPLLAGYSADVEIVVERREQVLQLPTAAIQAGLTPSVLLFDPTSGRLQRREIRTGIENWERTEIRSGLAPGDRVARSLGGEDVTDGARIEPAP</sequence>
<organism evidence="3 4">
    <name type="scientific">Marichromatium gracile</name>
    <name type="common">Chromatium gracile</name>
    <dbReference type="NCBI Taxonomy" id="1048"/>
    <lineage>
        <taxon>Bacteria</taxon>
        <taxon>Pseudomonadati</taxon>
        <taxon>Pseudomonadota</taxon>
        <taxon>Gammaproteobacteria</taxon>
        <taxon>Chromatiales</taxon>
        <taxon>Chromatiaceae</taxon>
        <taxon>Marichromatium</taxon>
    </lineage>
</organism>
<dbReference type="Gene3D" id="2.40.420.20">
    <property type="match status" value="1"/>
</dbReference>
<dbReference type="PANTHER" id="PTHR30469:SF15">
    <property type="entry name" value="HLYD FAMILY OF SECRETION PROTEINS"/>
    <property type="match status" value="1"/>
</dbReference>
<accession>A0ABR5VFK4</accession>
<name>A0ABR5VFK4_MARGR</name>
<evidence type="ECO:0000313" key="3">
    <source>
        <dbReference type="EMBL" id="KXX64508.1"/>
    </source>
</evidence>
<dbReference type="Gene3D" id="2.40.30.170">
    <property type="match status" value="1"/>
</dbReference>
<feature type="region of interest" description="Disordered" evidence="2">
    <location>
        <begin position="359"/>
        <end position="382"/>
    </location>
</feature>
<dbReference type="Gene3D" id="2.40.50.100">
    <property type="match status" value="1"/>
</dbReference>
<evidence type="ECO:0000256" key="2">
    <source>
        <dbReference type="SAM" id="MobiDB-lite"/>
    </source>
</evidence>
<dbReference type="Proteomes" id="UP000075766">
    <property type="component" value="Unassembled WGS sequence"/>
</dbReference>
<gene>
    <name evidence="3" type="ORF">AY586_02760</name>
</gene>
<dbReference type="EMBL" id="LSYU01000055">
    <property type="protein sequence ID" value="KXX64508.1"/>
    <property type="molecule type" value="Genomic_DNA"/>
</dbReference>
<evidence type="ECO:0000313" key="4">
    <source>
        <dbReference type="Proteomes" id="UP000075766"/>
    </source>
</evidence>
<proteinExistence type="inferred from homology"/>
<protein>
    <submittedName>
        <fullName evidence="3">Efflux transporter periplasmic adaptor subunit</fullName>
    </submittedName>
</protein>